<dbReference type="OrthoDB" id="319764at2"/>
<proteinExistence type="predicted"/>
<dbReference type="Pfam" id="PF02129">
    <property type="entry name" value="Peptidase_S15"/>
    <property type="match status" value="1"/>
</dbReference>
<feature type="domain" description="Xaa-Pro dipeptidyl-peptidase C-terminal" evidence="4">
    <location>
        <begin position="343"/>
        <end position="575"/>
    </location>
</feature>
<dbReference type="EMBL" id="SJPW01000004">
    <property type="protein sequence ID" value="TWU54301.1"/>
    <property type="molecule type" value="Genomic_DNA"/>
</dbReference>
<dbReference type="Gene3D" id="2.60.120.260">
    <property type="entry name" value="Galactose-binding domain-like"/>
    <property type="match status" value="1"/>
</dbReference>
<dbReference type="Proteomes" id="UP000318288">
    <property type="component" value="Unassembled WGS sequence"/>
</dbReference>
<evidence type="ECO:0000259" key="4">
    <source>
        <dbReference type="SMART" id="SM00939"/>
    </source>
</evidence>
<feature type="region of interest" description="Disordered" evidence="2">
    <location>
        <begin position="384"/>
        <end position="405"/>
    </location>
</feature>
<dbReference type="Gene3D" id="3.40.50.1820">
    <property type="entry name" value="alpha/beta hydrolase"/>
    <property type="match status" value="1"/>
</dbReference>
<accession>A0A5C6F4B1</accession>
<evidence type="ECO:0000313" key="6">
    <source>
        <dbReference type="Proteomes" id="UP000318288"/>
    </source>
</evidence>
<sequence length="583" mass="65142" precursor="true">MRYIFFCPTILFGLICVPLFPAHSDEPISVTGAQTFLTRHPDADANNDGILTSEEERAYSRQLAMDALGGDYRYHKTMVPMRDGVRLATGLFIPTKAVTEKSKHSTVLCRSAYGIWAAALFDSQKFANKDLIYICQDLRGDGQSEGHGTADLSSFDNEISDGYDTIDWIINQAWSDGKVGMTGQSGHGFSAYMAYLAKHPNLVGCDTNISGGSAHLYWTFHNGVKREMYYGWLAQRNIPIPLWPKPSVELFDRTAYQETLRGAADGNDTAFIARTGWYDIFSESAIDYFQRFAQHGKVFVQIDASGHGRMAGKPYPAKPIPVEWELPALTRILDDPRQNTPERSYIVYYLMGDTTDPTAPGNGYRITHAWPVPHEPIRYYLTSDGTVGTERPTEGQASRSFRYDPRDPVPSAGGDVFIHEGVGPKDQRVLKDRNDVLHFTSAPLTEPLEITGKVLADLYVSSDVSDTTFTAKLVDIYPDGYEAIVRDSIIMARFHQGFDKQVPMQKGKVYKLTMDMWSTALVFNKGHRLGVQISSSNHPKYEVHPNTFEPSESFDQSPVATHTIHLSSQHPSNIVLPVVSREE</sequence>
<evidence type="ECO:0000256" key="3">
    <source>
        <dbReference type="SAM" id="SignalP"/>
    </source>
</evidence>
<feature type="chain" id="PRO_5022871828" evidence="3">
    <location>
        <begin position="25"/>
        <end position="583"/>
    </location>
</feature>
<dbReference type="InterPro" id="IPR013736">
    <property type="entry name" value="Xaa-Pro_dipept_C"/>
</dbReference>
<dbReference type="GO" id="GO:0008239">
    <property type="term" value="F:dipeptidyl-peptidase activity"/>
    <property type="evidence" value="ECO:0007669"/>
    <property type="project" value="InterPro"/>
</dbReference>
<dbReference type="InterPro" id="IPR000383">
    <property type="entry name" value="Xaa-Pro-like_dom"/>
</dbReference>
<dbReference type="InterPro" id="IPR008979">
    <property type="entry name" value="Galactose-bd-like_sf"/>
</dbReference>
<dbReference type="SMART" id="SM00939">
    <property type="entry name" value="PepX_C"/>
    <property type="match status" value="1"/>
</dbReference>
<dbReference type="InterPro" id="IPR005674">
    <property type="entry name" value="CocE/Ser_esterase"/>
</dbReference>
<dbReference type="PANTHER" id="PTHR43056:SF10">
    <property type="entry name" value="COCE_NOND FAMILY, PUTATIVE (AFU_ORTHOLOGUE AFUA_7G00600)-RELATED"/>
    <property type="match status" value="1"/>
</dbReference>
<keyword evidence="6" id="KW-1185">Reference proteome</keyword>
<dbReference type="SUPFAM" id="SSF49785">
    <property type="entry name" value="Galactose-binding domain-like"/>
    <property type="match status" value="1"/>
</dbReference>
<reference evidence="5 6" key="1">
    <citation type="submission" date="2019-02" db="EMBL/GenBank/DDBJ databases">
        <title>Deep-cultivation of Planctomycetes and their phenomic and genomic characterization uncovers novel biology.</title>
        <authorList>
            <person name="Wiegand S."/>
            <person name="Jogler M."/>
            <person name="Boedeker C."/>
            <person name="Pinto D."/>
            <person name="Vollmers J."/>
            <person name="Rivas-Marin E."/>
            <person name="Kohn T."/>
            <person name="Peeters S.H."/>
            <person name="Heuer A."/>
            <person name="Rast P."/>
            <person name="Oberbeckmann S."/>
            <person name="Bunk B."/>
            <person name="Jeske O."/>
            <person name="Meyerdierks A."/>
            <person name="Storesund J.E."/>
            <person name="Kallscheuer N."/>
            <person name="Luecker S."/>
            <person name="Lage O.M."/>
            <person name="Pohl T."/>
            <person name="Merkel B.J."/>
            <person name="Hornburger P."/>
            <person name="Mueller R.-W."/>
            <person name="Bruemmer F."/>
            <person name="Labrenz M."/>
            <person name="Spormann A.M."/>
            <person name="Op Den Camp H."/>
            <person name="Overmann J."/>
            <person name="Amann R."/>
            <person name="Jetten M.S.M."/>
            <person name="Mascher T."/>
            <person name="Medema M.H."/>
            <person name="Devos D.P."/>
            <person name="Kaster A.-K."/>
            <person name="Ovreas L."/>
            <person name="Rohde M."/>
            <person name="Galperin M.Y."/>
            <person name="Jogler C."/>
        </authorList>
    </citation>
    <scope>NUCLEOTIDE SEQUENCE [LARGE SCALE GENOMIC DNA]</scope>
    <source>
        <strain evidence="5 6">Poly51</strain>
    </source>
</reference>
<dbReference type="Gene3D" id="1.10.3020.10">
    <property type="entry name" value="alpha-amino acid ester hydrolase ( Helical cap domain)"/>
    <property type="match status" value="1"/>
</dbReference>
<evidence type="ECO:0000313" key="5">
    <source>
        <dbReference type="EMBL" id="TWU54301.1"/>
    </source>
</evidence>
<dbReference type="InterPro" id="IPR050585">
    <property type="entry name" value="Xaa-Pro_dipeptidyl-ppase/CocE"/>
</dbReference>
<dbReference type="RefSeq" id="WP_146458545.1">
    <property type="nucleotide sequence ID" value="NZ_SJPW01000004.1"/>
</dbReference>
<evidence type="ECO:0000256" key="1">
    <source>
        <dbReference type="ARBA" id="ARBA00022801"/>
    </source>
</evidence>
<protein>
    <submittedName>
        <fullName evidence="5">Cocaine esterase</fullName>
        <ecNumber evidence="5">3.1.1.84</ecNumber>
    </submittedName>
</protein>
<keyword evidence="3" id="KW-0732">Signal</keyword>
<organism evidence="5 6">
    <name type="scientific">Rubripirellula tenax</name>
    <dbReference type="NCBI Taxonomy" id="2528015"/>
    <lineage>
        <taxon>Bacteria</taxon>
        <taxon>Pseudomonadati</taxon>
        <taxon>Planctomycetota</taxon>
        <taxon>Planctomycetia</taxon>
        <taxon>Pirellulales</taxon>
        <taxon>Pirellulaceae</taxon>
        <taxon>Rubripirellula</taxon>
    </lineage>
</organism>
<comment type="caution">
    <text evidence="5">The sequence shown here is derived from an EMBL/GenBank/DDBJ whole genome shotgun (WGS) entry which is preliminary data.</text>
</comment>
<dbReference type="AlphaFoldDB" id="A0A5C6F4B1"/>
<dbReference type="NCBIfam" id="TIGR00976">
    <property type="entry name" value="CocE_NonD"/>
    <property type="match status" value="2"/>
</dbReference>
<gene>
    <name evidence="5" type="primary">cocE</name>
    <name evidence="5" type="ORF">Poly51_30180</name>
</gene>
<evidence type="ECO:0000256" key="2">
    <source>
        <dbReference type="SAM" id="MobiDB-lite"/>
    </source>
</evidence>
<dbReference type="SUPFAM" id="SSF53474">
    <property type="entry name" value="alpha/beta-Hydrolases"/>
    <property type="match status" value="1"/>
</dbReference>
<keyword evidence="1 5" id="KW-0378">Hydrolase</keyword>
<name>A0A5C6F4B1_9BACT</name>
<dbReference type="InterPro" id="IPR029058">
    <property type="entry name" value="AB_hydrolase_fold"/>
</dbReference>
<feature type="signal peptide" evidence="3">
    <location>
        <begin position="1"/>
        <end position="24"/>
    </location>
</feature>
<dbReference type="Pfam" id="PF08530">
    <property type="entry name" value="PepX_C"/>
    <property type="match status" value="1"/>
</dbReference>
<dbReference type="EC" id="3.1.1.84" evidence="5"/>
<dbReference type="PANTHER" id="PTHR43056">
    <property type="entry name" value="PEPTIDASE S9 PROLYL OLIGOPEPTIDASE"/>
    <property type="match status" value="1"/>
</dbReference>